<dbReference type="SMART" id="SM00332">
    <property type="entry name" value="PP2Cc"/>
    <property type="match status" value="1"/>
</dbReference>
<feature type="compositionally biased region" description="Polar residues" evidence="5">
    <location>
        <begin position="404"/>
        <end position="414"/>
    </location>
</feature>
<dbReference type="GO" id="GO:0004721">
    <property type="term" value="F:phosphoprotein phosphatase activity"/>
    <property type="evidence" value="ECO:0007669"/>
    <property type="project" value="UniProtKB-KW"/>
</dbReference>
<feature type="compositionally biased region" description="Basic and acidic residues" evidence="5">
    <location>
        <begin position="391"/>
        <end position="403"/>
    </location>
</feature>
<feature type="region of interest" description="Disordered" evidence="5">
    <location>
        <begin position="657"/>
        <end position="683"/>
    </location>
</feature>
<feature type="compositionally biased region" description="Basic and acidic residues" evidence="5">
    <location>
        <begin position="469"/>
        <end position="479"/>
    </location>
</feature>
<keyword evidence="2 4" id="KW-0378">Hydrolase</keyword>
<protein>
    <submittedName>
        <fullName evidence="7">(California timema) hypothetical protein</fullName>
    </submittedName>
</protein>
<feature type="domain" description="PPM-type phosphatase" evidence="6">
    <location>
        <begin position="122"/>
        <end position="336"/>
    </location>
</feature>
<dbReference type="SUPFAM" id="SSF81606">
    <property type="entry name" value="PP2C-like"/>
    <property type="match status" value="1"/>
</dbReference>
<dbReference type="EMBL" id="OE182712">
    <property type="protein sequence ID" value="CAD7574880.1"/>
    <property type="molecule type" value="Genomic_DNA"/>
</dbReference>
<feature type="region of interest" description="Disordered" evidence="5">
    <location>
        <begin position="782"/>
        <end position="805"/>
    </location>
</feature>
<sequence>MAMGAYLSEPVTDKISHDEVGKRVSCGACSMQGWRVTQETCGVCRCVESVDVWSLQMCGVCRCAESVDEWSLQMWGVCRCVESVDVRSLCVESVDVWSLQMCGVCRCAESVDVRSLQMCGVCRCAESVDGLRSGCSTLQGGNFHNNDSHNCLLEFDKGTSLFAVYDGHGGHEVAQYCAQNFPEYIKQRETFQKGDYIQALKESFLGFDETLATPEVVAVLKRLADSKDGERAAIDVLFVNWVPRIHMLRLVWQLVVDLVWHPLFAAVVNYCSQVLQAILTIGFTTLSEEPNADEDDDDEEENVKNLYEEAEMPLEEVIAKYQNDLGHPEKTSLQIDSRKTLFPSPRIRFKRSCRELKDDIWLAMNSQPGCSGMSKLNGNEAEPQVSSSSNDKGEGDCVSKEEQQITQSSDSTTRNGKKEEEASGTKPESSVPDEIMPDSSEDTSKQAPAAVSLSADSVNKPEVNGEMLPDSKDTVDDGRGPTSALTTHKNRWFNFNLNEPDLGTSSNVVHWGLPAGTLDEIVANVDGVDVSSVKWKYNKCVIFLSTFTVKLPETKHWGLPAGTLDEIVANVDGVDVSSVKWKYNKCVIFLSTFTVKLPETKEMAAMTTMIYTVGLSAIFLRGSNSSRLAGKQLSSLRQKFSPLVGSVTQLYISVPSTRSQRAQNQEPMVREQSTRMDMSPKPEESRTTLAIVELLTTSSTLVPIKCGELGPVESSLTTTIFAMYLPQRGDHVTSSSTPQENGEATDEKGKSKIKCSSPISSSADKKHNALTAAALYQSWLRASSDSEDDDDDDEGDESFEGQDER</sequence>
<keyword evidence="1" id="KW-0479">Metal-binding</keyword>
<proteinExistence type="inferred from homology"/>
<evidence type="ECO:0000256" key="1">
    <source>
        <dbReference type="ARBA" id="ARBA00022723"/>
    </source>
</evidence>
<gene>
    <name evidence="7" type="ORF">TCMB3V08_LOCUS7484</name>
</gene>
<name>A0A7R9P9L4_TIMCA</name>
<dbReference type="PROSITE" id="PS01032">
    <property type="entry name" value="PPM_1"/>
    <property type="match status" value="1"/>
</dbReference>
<feature type="compositionally biased region" description="Acidic residues" evidence="5">
    <location>
        <begin position="785"/>
        <end position="805"/>
    </location>
</feature>
<evidence type="ECO:0000256" key="4">
    <source>
        <dbReference type="RuleBase" id="RU003465"/>
    </source>
</evidence>
<comment type="similarity">
    <text evidence="4">Belongs to the PP2C family.</text>
</comment>
<feature type="compositionally biased region" description="Polar residues" evidence="5">
    <location>
        <begin position="732"/>
        <end position="742"/>
    </location>
</feature>
<dbReference type="InterPro" id="IPR000222">
    <property type="entry name" value="PP2C_BS"/>
</dbReference>
<evidence type="ECO:0000256" key="3">
    <source>
        <dbReference type="ARBA" id="ARBA00022912"/>
    </source>
</evidence>
<evidence type="ECO:0000259" key="6">
    <source>
        <dbReference type="SMART" id="SM00332"/>
    </source>
</evidence>
<feature type="compositionally biased region" description="Basic and acidic residues" evidence="5">
    <location>
        <begin position="668"/>
        <end position="683"/>
    </location>
</feature>
<keyword evidence="3 4" id="KW-0904">Protein phosphatase</keyword>
<dbReference type="GO" id="GO:0046872">
    <property type="term" value="F:metal ion binding"/>
    <property type="evidence" value="ECO:0007669"/>
    <property type="project" value="UniProtKB-KW"/>
</dbReference>
<dbReference type="Pfam" id="PF00481">
    <property type="entry name" value="PP2C"/>
    <property type="match status" value="1"/>
</dbReference>
<dbReference type="Gene3D" id="3.60.40.10">
    <property type="entry name" value="PPM-type phosphatase domain"/>
    <property type="match status" value="1"/>
</dbReference>
<accession>A0A7R9P9L4</accession>
<dbReference type="InterPro" id="IPR036457">
    <property type="entry name" value="PPM-type-like_dom_sf"/>
</dbReference>
<dbReference type="InterPro" id="IPR001932">
    <property type="entry name" value="PPM-type_phosphatase-like_dom"/>
</dbReference>
<reference evidence="7" key="1">
    <citation type="submission" date="2020-11" db="EMBL/GenBank/DDBJ databases">
        <authorList>
            <person name="Tran Van P."/>
        </authorList>
    </citation>
    <scope>NUCLEOTIDE SEQUENCE</scope>
</reference>
<dbReference type="AlphaFoldDB" id="A0A7R9P9L4"/>
<evidence type="ECO:0000256" key="5">
    <source>
        <dbReference type="SAM" id="MobiDB-lite"/>
    </source>
</evidence>
<feature type="compositionally biased region" description="Polar residues" evidence="5">
    <location>
        <begin position="657"/>
        <end position="666"/>
    </location>
</feature>
<evidence type="ECO:0000313" key="7">
    <source>
        <dbReference type="EMBL" id="CAD7574880.1"/>
    </source>
</evidence>
<organism evidence="7">
    <name type="scientific">Timema californicum</name>
    <name type="common">California timema</name>
    <name type="synonym">Walking stick</name>
    <dbReference type="NCBI Taxonomy" id="61474"/>
    <lineage>
        <taxon>Eukaryota</taxon>
        <taxon>Metazoa</taxon>
        <taxon>Ecdysozoa</taxon>
        <taxon>Arthropoda</taxon>
        <taxon>Hexapoda</taxon>
        <taxon>Insecta</taxon>
        <taxon>Pterygota</taxon>
        <taxon>Neoptera</taxon>
        <taxon>Polyneoptera</taxon>
        <taxon>Phasmatodea</taxon>
        <taxon>Timematodea</taxon>
        <taxon>Timematoidea</taxon>
        <taxon>Timematidae</taxon>
        <taxon>Timema</taxon>
    </lineage>
</organism>
<evidence type="ECO:0000256" key="2">
    <source>
        <dbReference type="ARBA" id="ARBA00022801"/>
    </source>
</evidence>
<feature type="region of interest" description="Disordered" evidence="5">
    <location>
        <begin position="372"/>
        <end position="482"/>
    </location>
</feature>
<feature type="region of interest" description="Disordered" evidence="5">
    <location>
        <begin position="730"/>
        <end position="766"/>
    </location>
</feature>